<accession>A0ABN2K9I7</accession>
<evidence type="ECO:0000256" key="1">
    <source>
        <dbReference type="ARBA" id="ARBA00001946"/>
    </source>
</evidence>
<dbReference type="Pfam" id="PF03328">
    <property type="entry name" value="HpcH_HpaI"/>
    <property type="match status" value="1"/>
</dbReference>
<comment type="caution">
    <text evidence="5">The sequence shown here is derived from an EMBL/GenBank/DDBJ whole genome shotgun (WGS) entry which is preliminary data.</text>
</comment>
<comment type="cofactor">
    <cofactor evidence="1">
        <name>Mg(2+)</name>
        <dbReference type="ChEBI" id="CHEBI:18420"/>
    </cofactor>
</comment>
<dbReference type="RefSeq" id="WP_344203518.1">
    <property type="nucleotide sequence ID" value="NZ_BAAAME010000005.1"/>
</dbReference>
<sequence>MSNTTSPTPPGRTSILCVPAANPTLVQKALTTSASEVVLDLEDAVAPERKDVAREVVRGLKPADGGPRVTVRINQLRSPWGLRDLRAVAESGAGVASIVVPKVESREDLAVVETVLEGIAAELGRAVPLRVQALVETARGVANLDDICSRRDRLDGLVVGYADLTASLGRHPDADPSTWTPIQMEVLIRARAANLDVVDGPHLAVDVDEPFTTAVERAVTLGFDAKWVIHPRQIEHVNDAFTPSASAVAHAERVVEMLGRAHEGGSGALALDGELVDEAMAVAARRVLAKAAR</sequence>
<dbReference type="Proteomes" id="UP001501057">
    <property type="component" value="Unassembled WGS sequence"/>
</dbReference>
<evidence type="ECO:0000313" key="6">
    <source>
        <dbReference type="Proteomes" id="UP001501057"/>
    </source>
</evidence>
<dbReference type="PANTHER" id="PTHR32308">
    <property type="entry name" value="LYASE BETA SUBUNIT, PUTATIVE (AFU_ORTHOLOGUE AFUA_4G13030)-RELATED"/>
    <property type="match status" value="1"/>
</dbReference>
<dbReference type="InterPro" id="IPR015813">
    <property type="entry name" value="Pyrv/PenolPyrv_kinase-like_dom"/>
</dbReference>
<feature type="domain" description="HpcH/HpaI aldolase/citrate lyase" evidence="4">
    <location>
        <begin position="15"/>
        <end position="231"/>
    </location>
</feature>
<keyword evidence="2" id="KW-0479">Metal-binding</keyword>
<evidence type="ECO:0000256" key="2">
    <source>
        <dbReference type="ARBA" id="ARBA00022723"/>
    </source>
</evidence>
<organism evidence="5 6">
    <name type="scientific">Aeromicrobium alkaliterrae</name>
    <dbReference type="NCBI Taxonomy" id="302168"/>
    <lineage>
        <taxon>Bacteria</taxon>
        <taxon>Bacillati</taxon>
        <taxon>Actinomycetota</taxon>
        <taxon>Actinomycetes</taxon>
        <taxon>Propionibacteriales</taxon>
        <taxon>Nocardioidaceae</taxon>
        <taxon>Aeromicrobium</taxon>
    </lineage>
</organism>
<dbReference type="Gene3D" id="3.20.20.60">
    <property type="entry name" value="Phosphoenolpyruvate-binding domains"/>
    <property type="match status" value="1"/>
</dbReference>
<gene>
    <name evidence="5" type="ORF">GCM10009710_32520</name>
</gene>
<dbReference type="PIRSF" id="PIRSF015582">
    <property type="entry name" value="Cit_lyase_B"/>
    <property type="match status" value="1"/>
</dbReference>
<evidence type="ECO:0000259" key="4">
    <source>
        <dbReference type="Pfam" id="PF03328"/>
    </source>
</evidence>
<keyword evidence="6" id="KW-1185">Reference proteome</keyword>
<dbReference type="GO" id="GO:0016829">
    <property type="term" value="F:lyase activity"/>
    <property type="evidence" value="ECO:0007669"/>
    <property type="project" value="UniProtKB-KW"/>
</dbReference>
<evidence type="ECO:0000313" key="5">
    <source>
        <dbReference type="EMBL" id="GAA1750059.1"/>
    </source>
</evidence>
<reference evidence="5 6" key="1">
    <citation type="journal article" date="2019" name="Int. J. Syst. Evol. Microbiol.">
        <title>The Global Catalogue of Microorganisms (GCM) 10K type strain sequencing project: providing services to taxonomists for standard genome sequencing and annotation.</title>
        <authorList>
            <consortium name="The Broad Institute Genomics Platform"/>
            <consortium name="The Broad Institute Genome Sequencing Center for Infectious Disease"/>
            <person name="Wu L."/>
            <person name="Ma J."/>
        </authorList>
    </citation>
    <scope>NUCLEOTIDE SEQUENCE [LARGE SCALE GENOMIC DNA]</scope>
    <source>
        <strain evidence="5 6">JCM 13518</strain>
    </source>
</reference>
<keyword evidence="3" id="KW-0460">Magnesium</keyword>
<proteinExistence type="predicted"/>
<keyword evidence="5" id="KW-0456">Lyase</keyword>
<name>A0ABN2K9I7_9ACTN</name>
<dbReference type="SUPFAM" id="SSF51621">
    <property type="entry name" value="Phosphoenolpyruvate/pyruvate domain"/>
    <property type="match status" value="1"/>
</dbReference>
<dbReference type="InterPro" id="IPR011206">
    <property type="entry name" value="Citrate_lyase_beta/mcl1/mcl2"/>
</dbReference>
<protein>
    <submittedName>
        <fullName evidence="5">CoA ester lyase</fullName>
    </submittedName>
</protein>
<evidence type="ECO:0000256" key="3">
    <source>
        <dbReference type="ARBA" id="ARBA00022842"/>
    </source>
</evidence>
<dbReference type="InterPro" id="IPR005000">
    <property type="entry name" value="Aldolase/citrate-lyase_domain"/>
</dbReference>
<dbReference type="PANTHER" id="PTHR32308:SF10">
    <property type="entry name" value="CITRATE LYASE SUBUNIT BETA"/>
    <property type="match status" value="1"/>
</dbReference>
<dbReference type="InterPro" id="IPR040442">
    <property type="entry name" value="Pyrv_kinase-like_dom_sf"/>
</dbReference>
<dbReference type="EMBL" id="BAAAME010000005">
    <property type="protein sequence ID" value="GAA1750059.1"/>
    <property type="molecule type" value="Genomic_DNA"/>
</dbReference>